<dbReference type="EMBL" id="JBJKFK010001764">
    <property type="protein sequence ID" value="KAL3312289.1"/>
    <property type="molecule type" value="Genomic_DNA"/>
</dbReference>
<accession>A0ABD2PY63</accession>
<feature type="non-terminal residue" evidence="1">
    <location>
        <position position="1"/>
    </location>
</feature>
<reference evidence="1 2" key="1">
    <citation type="submission" date="2024-11" db="EMBL/GenBank/DDBJ databases">
        <title>Adaptive evolution of stress response genes in parasites aligns with host niche diversity.</title>
        <authorList>
            <person name="Hahn C."/>
            <person name="Resl P."/>
        </authorList>
    </citation>
    <scope>NUCLEOTIDE SEQUENCE [LARGE SCALE GENOMIC DNA]</scope>
    <source>
        <strain evidence="1">EGGRZ-B1_66</strain>
        <tissue evidence="1">Body</tissue>
    </source>
</reference>
<gene>
    <name evidence="1" type="ORF">Ciccas_009120</name>
</gene>
<proteinExistence type="predicted"/>
<protein>
    <submittedName>
        <fullName evidence="1">Uncharacterized protein</fullName>
    </submittedName>
</protein>
<organism evidence="1 2">
    <name type="scientific">Cichlidogyrus casuarinus</name>
    <dbReference type="NCBI Taxonomy" id="1844966"/>
    <lineage>
        <taxon>Eukaryota</taxon>
        <taxon>Metazoa</taxon>
        <taxon>Spiralia</taxon>
        <taxon>Lophotrochozoa</taxon>
        <taxon>Platyhelminthes</taxon>
        <taxon>Monogenea</taxon>
        <taxon>Monopisthocotylea</taxon>
        <taxon>Dactylogyridea</taxon>
        <taxon>Ancyrocephalidae</taxon>
        <taxon>Cichlidogyrus</taxon>
    </lineage>
</organism>
<evidence type="ECO:0000313" key="1">
    <source>
        <dbReference type="EMBL" id="KAL3312289.1"/>
    </source>
</evidence>
<keyword evidence="2" id="KW-1185">Reference proteome</keyword>
<name>A0ABD2PY63_9PLAT</name>
<dbReference type="AlphaFoldDB" id="A0ABD2PY63"/>
<evidence type="ECO:0000313" key="2">
    <source>
        <dbReference type="Proteomes" id="UP001626550"/>
    </source>
</evidence>
<comment type="caution">
    <text evidence="1">The sequence shown here is derived from an EMBL/GenBank/DDBJ whole genome shotgun (WGS) entry which is preliminary data.</text>
</comment>
<feature type="non-terminal residue" evidence="1">
    <location>
        <position position="127"/>
    </location>
</feature>
<dbReference type="Proteomes" id="UP001626550">
    <property type="component" value="Unassembled WGS sequence"/>
</dbReference>
<sequence>ETTRKYEIVFRSLEDTEEQFSNVVAIIEEIEKENKDEKARKRCDFLYKKELTFGINEDETFAAMFTGCLTDQREKVDQRKVQIMEGTCKPVRHRKKATRRATVNVVRALTERNFFYVEREENIQSSG</sequence>